<dbReference type="InterPro" id="IPR002053">
    <property type="entry name" value="Glyco_hydro_25"/>
</dbReference>
<keyword evidence="3 4" id="KW-0326">Glycosidase</keyword>
<feature type="chain" id="PRO_5043429697" description="Lysozyme" evidence="5">
    <location>
        <begin position="20"/>
        <end position="158"/>
    </location>
</feature>
<dbReference type="Pfam" id="PF01183">
    <property type="entry name" value="Glyco_hydro_25"/>
    <property type="match status" value="1"/>
</dbReference>
<keyword evidence="7" id="KW-1185">Reference proteome</keyword>
<reference evidence="6 7" key="1">
    <citation type="submission" date="2022-09" db="EMBL/GenBank/DDBJ databases">
        <authorList>
            <person name="Palmer J.M."/>
        </authorList>
    </citation>
    <scope>NUCLEOTIDE SEQUENCE [LARGE SCALE GENOMIC DNA]</scope>
    <source>
        <strain evidence="6 7">DSM 7382</strain>
    </source>
</reference>
<comment type="similarity">
    <text evidence="1 4">Belongs to the glycosyl hydrolase 25 family.</text>
</comment>
<dbReference type="GO" id="GO:0016998">
    <property type="term" value="P:cell wall macromolecule catabolic process"/>
    <property type="evidence" value="ECO:0007669"/>
    <property type="project" value="InterPro"/>
</dbReference>
<dbReference type="Proteomes" id="UP001385951">
    <property type="component" value="Unassembled WGS sequence"/>
</dbReference>
<gene>
    <name evidence="6" type="ORF">QCA50_016705</name>
</gene>
<evidence type="ECO:0000313" key="7">
    <source>
        <dbReference type="Proteomes" id="UP001385951"/>
    </source>
</evidence>
<evidence type="ECO:0000313" key="6">
    <source>
        <dbReference type="EMBL" id="KAK7680196.1"/>
    </source>
</evidence>
<dbReference type="EMBL" id="JASBNA010000051">
    <property type="protein sequence ID" value="KAK7680196.1"/>
    <property type="molecule type" value="Genomic_DNA"/>
</dbReference>
<dbReference type="InterPro" id="IPR008270">
    <property type="entry name" value="Glyco_hydro_25_AS"/>
</dbReference>
<dbReference type="EC" id="3.2.1.17" evidence="4"/>
<dbReference type="PANTHER" id="PTHR34135">
    <property type="entry name" value="LYSOZYME"/>
    <property type="match status" value="1"/>
</dbReference>
<dbReference type="SMART" id="SM00641">
    <property type="entry name" value="Glyco_25"/>
    <property type="match status" value="1"/>
</dbReference>
<evidence type="ECO:0000256" key="2">
    <source>
        <dbReference type="ARBA" id="ARBA00022801"/>
    </source>
</evidence>
<dbReference type="PROSITE" id="PS51904">
    <property type="entry name" value="GLYCOSYL_HYDROL_F25_2"/>
    <property type="match status" value="1"/>
</dbReference>
<evidence type="ECO:0000256" key="4">
    <source>
        <dbReference type="RuleBase" id="RU361176"/>
    </source>
</evidence>
<feature type="signal peptide" evidence="5">
    <location>
        <begin position="1"/>
        <end position="19"/>
    </location>
</feature>
<evidence type="ECO:0000256" key="3">
    <source>
        <dbReference type="ARBA" id="ARBA00023295"/>
    </source>
</evidence>
<evidence type="ECO:0000256" key="1">
    <source>
        <dbReference type="ARBA" id="ARBA00010646"/>
    </source>
</evidence>
<comment type="catalytic activity">
    <reaction evidence="4">
        <text>Hydrolysis of (1-&gt;4)-beta-linkages between N-acetylmuramic acid and N-acetyl-D-glucosamine residues in a peptidoglycan and between N-acetyl-D-glucosamine residues in chitodextrins.</text>
        <dbReference type="EC" id="3.2.1.17"/>
    </reaction>
</comment>
<dbReference type="GO" id="GO:0003796">
    <property type="term" value="F:lysozyme activity"/>
    <property type="evidence" value="ECO:0007669"/>
    <property type="project" value="UniProtKB-EC"/>
</dbReference>
<keyword evidence="2 4" id="KW-0378">Hydrolase</keyword>
<comment type="caution">
    <text evidence="6">The sequence shown here is derived from an EMBL/GenBank/DDBJ whole genome shotgun (WGS) entry which is preliminary data.</text>
</comment>
<organism evidence="6 7">
    <name type="scientific">Cerrena zonata</name>
    <dbReference type="NCBI Taxonomy" id="2478898"/>
    <lineage>
        <taxon>Eukaryota</taxon>
        <taxon>Fungi</taxon>
        <taxon>Dikarya</taxon>
        <taxon>Basidiomycota</taxon>
        <taxon>Agaricomycotina</taxon>
        <taxon>Agaricomycetes</taxon>
        <taxon>Polyporales</taxon>
        <taxon>Cerrenaceae</taxon>
        <taxon>Cerrena</taxon>
    </lineage>
</organism>
<dbReference type="GO" id="GO:0009253">
    <property type="term" value="P:peptidoglycan catabolic process"/>
    <property type="evidence" value="ECO:0007669"/>
    <property type="project" value="InterPro"/>
</dbReference>
<evidence type="ECO:0000256" key="5">
    <source>
        <dbReference type="SAM" id="SignalP"/>
    </source>
</evidence>
<dbReference type="SUPFAM" id="SSF51445">
    <property type="entry name" value="(Trans)glycosidases"/>
    <property type="match status" value="1"/>
</dbReference>
<dbReference type="GO" id="GO:0016052">
    <property type="term" value="P:carbohydrate catabolic process"/>
    <property type="evidence" value="ECO:0007669"/>
    <property type="project" value="TreeGrafter"/>
</dbReference>
<dbReference type="PROSITE" id="PS00953">
    <property type="entry name" value="GLYCOSYL_HYDROL_F25_1"/>
    <property type="match status" value="1"/>
</dbReference>
<dbReference type="InterPro" id="IPR018077">
    <property type="entry name" value="Glyco_hydro_fam25_subgr"/>
</dbReference>
<keyword evidence="5" id="KW-0732">Signal</keyword>
<dbReference type="PANTHER" id="PTHR34135:SF2">
    <property type="entry name" value="LYSOZYME"/>
    <property type="match status" value="1"/>
</dbReference>
<dbReference type="AlphaFoldDB" id="A0AAW0FHY1"/>
<name>A0AAW0FHY1_9APHY</name>
<dbReference type="InterPro" id="IPR017853">
    <property type="entry name" value="GH"/>
</dbReference>
<protein>
    <recommendedName>
        <fullName evidence="4">Lysozyme</fullName>
        <ecNumber evidence="4">3.2.1.17</ecNumber>
    </recommendedName>
</protein>
<proteinExistence type="inferred from homology"/>
<accession>A0AAW0FHY1</accession>
<sequence length="158" mass="16638">MMRISTLVTLSLVTMSAVAVPHTLEKRAIPMGIDVSHFQGAVNFEAAKANGISFAYIKATEGTTFIDPEFNTNYVAAANAGLIRGAYHFAHPDVSSGAAQANFFLAHGGGWSSDGITLPGTLDIEFNPSGAECYGLSASAMVAWIKDFSTTYHSKTGV</sequence>
<dbReference type="Gene3D" id="3.20.20.80">
    <property type="entry name" value="Glycosidases"/>
    <property type="match status" value="1"/>
</dbReference>